<keyword evidence="4 6" id="KW-1133">Transmembrane helix</keyword>
<feature type="transmembrane region" description="Helical" evidence="6">
    <location>
        <begin position="374"/>
        <end position="395"/>
    </location>
</feature>
<evidence type="ECO:0000313" key="8">
    <source>
        <dbReference type="Proteomes" id="UP001201463"/>
    </source>
</evidence>
<reference evidence="7 8" key="1">
    <citation type="submission" date="2021-12" db="EMBL/GenBank/DDBJ databases">
        <title>Genome seq of p7.</title>
        <authorList>
            <person name="Seo T."/>
        </authorList>
    </citation>
    <scope>NUCLEOTIDE SEQUENCE [LARGE SCALE GENOMIC DNA]</scope>
    <source>
        <strain evidence="7 8">P7</strain>
    </source>
</reference>
<evidence type="ECO:0000256" key="3">
    <source>
        <dbReference type="ARBA" id="ARBA00022692"/>
    </source>
</evidence>
<feature type="transmembrane region" description="Helical" evidence="6">
    <location>
        <begin position="460"/>
        <end position="483"/>
    </location>
</feature>
<feature type="transmembrane region" description="Helical" evidence="6">
    <location>
        <begin position="225"/>
        <end position="242"/>
    </location>
</feature>
<feature type="transmembrane region" description="Helical" evidence="6">
    <location>
        <begin position="41"/>
        <end position="63"/>
    </location>
</feature>
<keyword evidence="8" id="KW-1185">Reference proteome</keyword>
<feature type="transmembrane region" description="Helical" evidence="6">
    <location>
        <begin position="157"/>
        <end position="180"/>
    </location>
</feature>
<dbReference type="PANTHER" id="PTHR30250">
    <property type="entry name" value="PST FAMILY PREDICTED COLANIC ACID TRANSPORTER"/>
    <property type="match status" value="1"/>
</dbReference>
<dbReference type="Proteomes" id="UP001201463">
    <property type="component" value="Unassembled WGS sequence"/>
</dbReference>
<organism evidence="7 8">
    <name type="scientific">Pelomonas caseinilytica</name>
    <dbReference type="NCBI Taxonomy" id="2906763"/>
    <lineage>
        <taxon>Bacteria</taxon>
        <taxon>Pseudomonadati</taxon>
        <taxon>Pseudomonadota</taxon>
        <taxon>Betaproteobacteria</taxon>
        <taxon>Burkholderiales</taxon>
        <taxon>Sphaerotilaceae</taxon>
        <taxon>Roseateles</taxon>
    </lineage>
</organism>
<feature type="transmembrane region" description="Helical" evidence="6">
    <location>
        <begin position="431"/>
        <end position="454"/>
    </location>
</feature>
<accession>A0ABS8XFN1</accession>
<keyword evidence="5 6" id="KW-0472">Membrane</keyword>
<proteinExistence type="predicted"/>
<dbReference type="Pfam" id="PF01943">
    <property type="entry name" value="Polysacc_synt"/>
    <property type="match status" value="1"/>
</dbReference>
<dbReference type="RefSeq" id="WP_233392750.1">
    <property type="nucleotide sequence ID" value="NZ_JAJTWT010000005.1"/>
</dbReference>
<keyword evidence="3 6" id="KW-0812">Transmembrane</keyword>
<comment type="caution">
    <text evidence="7">The sequence shown here is derived from an EMBL/GenBank/DDBJ whole genome shotgun (WGS) entry which is preliminary data.</text>
</comment>
<feature type="transmembrane region" description="Helical" evidence="6">
    <location>
        <begin position="186"/>
        <end position="205"/>
    </location>
</feature>
<evidence type="ECO:0000256" key="6">
    <source>
        <dbReference type="SAM" id="Phobius"/>
    </source>
</evidence>
<feature type="transmembrane region" description="Helical" evidence="6">
    <location>
        <begin position="401"/>
        <end position="419"/>
    </location>
</feature>
<feature type="transmembrane region" description="Helical" evidence="6">
    <location>
        <begin position="12"/>
        <end position="35"/>
    </location>
</feature>
<feature type="transmembrane region" description="Helical" evidence="6">
    <location>
        <begin position="126"/>
        <end position="145"/>
    </location>
</feature>
<evidence type="ECO:0000313" key="7">
    <source>
        <dbReference type="EMBL" id="MCE4538312.1"/>
    </source>
</evidence>
<evidence type="ECO:0000256" key="4">
    <source>
        <dbReference type="ARBA" id="ARBA00022989"/>
    </source>
</evidence>
<comment type="subcellular location">
    <subcellularLocation>
        <location evidence="1">Cell membrane</location>
        <topology evidence="1">Multi-pass membrane protein</topology>
    </subcellularLocation>
</comment>
<dbReference type="EMBL" id="JAJTWT010000005">
    <property type="protein sequence ID" value="MCE4538312.1"/>
    <property type="molecule type" value="Genomic_DNA"/>
</dbReference>
<protein>
    <submittedName>
        <fullName evidence="7">Oligosaccharide flippase family protein</fullName>
    </submittedName>
</protein>
<dbReference type="InterPro" id="IPR050833">
    <property type="entry name" value="Poly_Biosynth_Transport"/>
</dbReference>
<keyword evidence="2" id="KW-1003">Cell membrane</keyword>
<dbReference type="PANTHER" id="PTHR30250:SF26">
    <property type="entry name" value="PSMA PROTEIN"/>
    <property type="match status" value="1"/>
</dbReference>
<feature type="transmembrane region" description="Helical" evidence="6">
    <location>
        <begin position="308"/>
        <end position="328"/>
    </location>
</feature>
<sequence>MAKPVGLMRGAAFNLLGAAVPAVLAVLTVPITVRYLGQEDYGLLMLVTSIMGYFALIDINVTAASTKFVAQHHAQGAQRRVHQTVTFGLLIYLGIGLVGGAALWAFAQPLATGVFKISPARQADAIRALQWAALGFLMGQVQVYLQSLPGALSRYDLAGSVEAGFGILLPLLTVGLLMLGGGLVELIWLRIALSVIQGLGVLLWLMRRMQLRWARPDGDTRRSMLSFSAFAFLSRFAALTYAHGDKLIIGAVVGAGSLTLFAVPTTLVNRVMALLFRLAAVMFPHASQLAAQNRMGELQTAYFSASRYLCFLNGALALLLALLAPAILTVWMGPGFATTGATILSLMAIAQWLDSLTHVPSLVNDGLGHPRVSGLFAVTRALLGLGLIALGVSHAGIVGAAWAHVAASLLLGGAFIGFAHGRSLPFALGAWLRKAALVPTLALLPGAVAGWALRGWAGQGWLPLIAASAAVALVHAATGWAFVVEPGHRAAVVGRLRRLAGMSSNA</sequence>
<evidence type="ECO:0000256" key="1">
    <source>
        <dbReference type="ARBA" id="ARBA00004651"/>
    </source>
</evidence>
<feature type="transmembrane region" description="Helical" evidence="6">
    <location>
        <begin position="84"/>
        <end position="106"/>
    </location>
</feature>
<evidence type="ECO:0000256" key="2">
    <source>
        <dbReference type="ARBA" id="ARBA00022475"/>
    </source>
</evidence>
<gene>
    <name evidence="7" type="ORF">LXT12_13725</name>
</gene>
<feature type="transmembrane region" description="Helical" evidence="6">
    <location>
        <begin position="248"/>
        <end position="268"/>
    </location>
</feature>
<evidence type="ECO:0000256" key="5">
    <source>
        <dbReference type="ARBA" id="ARBA00023136"/>
    </source>
</evidence>
<name>A0ABS8XFN1_9BURK</name>
<dbReference type="InterPro" id="IPR002797">
    <property type="entry name" value="Polysacc_synth"/>
</dbReference>